<evidence type="ECO:0000256" key="1">
    <source>
        <dbReference type="SAM" id="MobiDB-lite"/>
    </source>
</evidence>
<evidence type="ECO:0000313" key="2">
    <source>
        <dbReference type="EMBL" id="QHT89979.1"/>
    </source>
</evidence>
<dbReference type="AlphaFoldDB" id="A0A6C0IB65"/>
<feature type="compositionally biased region" description="Polar residues" evidence="1">
    <location>
        <begin position="170"/>
        <end position="196"/>
    </location>
</feature>
<dbReference type="InterPro" id="IPR043977">
    <property type="entry name" value="DUF5759"/>
</dbReference>
<organism evidence="2">
    <name type="scientific">viral metagenome</name>
    <dbReference type="NCBI Taxonomy" id="1070528"/>
    <lineage>
        <taxon>unclassified sequences</taxon>
        <taxon>metagenomes</taxon>
        <taxon>organismal metagenomes</taxon>
    </lineage>
</organism>
<name>A0A6C0IB65_9ZZZZ</name>
<feature type="compositionally biased region" description="Polar residues" evidence="1">
    <location>
        <begin position="150"/>
        <end position="162"/>
    </location>
</feature>
<dbReference type="Pfam" id="PF19063">
    <property type="entry name" value="DUF5759"/>
    <property type="match status" value="1"/>
</dbReference>
<proteinExistence type="predicted"/>
<feature type="region of interest" description="Disordered" evidence="1">
    <location>
        <begin position="118"/>
        <end position="196"/>
    </location>
</feature>
<sequence>MSGPEGATPVLRPGQLFEQRTSRDKARLRAYNQLLEQIYTKIKSASRVAANNWIIYTVPPFVLGLPKIDLEDCVVYLVFQLRQAGYEVRYTYPNMLYVSWKHHERNYILQESPIMKAMLPPPPKPSTAQGPQRGQEPPKKTIRFQDPASIGTSFLPPQQAQARSAGEYNPPNSFLTAITGTGNPQRQNTVNDLLQF</sequence>
<reference evidence="2" key="1">
    <citation type="journal article" date="2020" name="Nature">
        <title>Giant virus diversity and host interactions through global metagenomics.</title>
        <authorList>
            <person name="Schulz F."/>
            <person name="Roux S."/>
            <person name="Paez-Espino D."/>
            <person name="Jungbluth S."/>
            <person name="Walsh D.A."/>
            <person name="Denef V.J."/>
            <person name="McMahon K.D."/>
            <person name="Konstantinidis K.T."/>
            <person name="Eloe-Fadrosh E.A."/>
            <person name="Kyrpides N.C."/>
            <person name="Woyke T."/>
        </authorList>
    </citation>
    <scope>NUCLEOTIDE SEQUENCE</scope>
    <source>
        <strain evidence="2">GVMAG-M-3300023184-62</strain>
    </source>
</reference>
<protein>
    <submittedName>
        <fullName evidence="2">Uncharacterized protein</fullName>
    </submittedName>
</protein>
<dbReference type="EMBL" id="MN740152">
    <property type="protein sequence ID" value="QHT89979.1"/>
    <property type="molecule type" value="Genomic_DNA"/>
</dbReference>
<accession>A0A6C0IB65</accession>